<reference evidence="8" key="1">
    <citation type="submission" date="2021-01" db="EMBL/GenBank/DDBJ databases">
        <authorList>
            <person name="Corre E."/>
            <person name="Pelletier E."/>
            <person name="Niang G."/>
            <person name="Scheremetjew M."/>
            <person name="Finn R."/>
            <person name="Kale V."/>
            <person name="Holt S."/>
            <person name="Cochrane G."/>
            <person name="Meng A."/>
            <person name="Brown T."/>
            <person name="Cohen L."/>
        </authorList>
    </citation>
    <scope>NUCLEOTIDE SEQUENCE</scope>
    <source>
        <strain evidence="8">GSO104</strain>
    </source>
</reference>
<evidence type="ECO:0000256" key="2">
    <source>
        <dbReference type="ARBA" id="ARBA00022692"/>
    </source>
</evidence>
<dbReference type="AlphaFoldDB" id="A0A6U3YUK6"/>
<keyword evidence="3" id="KW-0256">Endoplasmic reticulum</keyword>
<dbReference type="PANTHER" id="PTHR31394">
    <property type="entry name" value="TRANSMEMBRANE PROTEIN 199"/>
    <property type="match status" value="1"/>
</dbReference>
<feature type="transmembrane region" description="Helical" evidence="7">
    <location>
        <begin position="175"/>
        <end position="200"/>
    </location>
</feature>
<feature type="transmembrane region" description="Helical" evidence="7">
    <location>
        <begin position="220"/>
        <end position="241"/>
    </location>
</feature>
<dbReference type="EMBL" id="HBNS01048443">
    <property type="protein sequence ID" value="CAE4649470.1"/>
    <property type="molecule type" value="Transcribed_RNA"/>
</dbReference>
<dbReference type="InterPro" id="IPR021013">
    <property type="entry name" value="ATPase_Vma12"/>
</dbReference>
<feature type="region of interest" description="Disordered" evidence="6">
    <location>
        <begin position="252"/>
        <end position="274"/>
    </location>
</feature>
<comment type="subcellular location">
    <subcellularLocation>
        <location evidence="1">Endoplasmic reticulum membrane</location>
        <topology evidence="1">Multi-pass membrane protein</topology>
    </subcellularLocation>
</comment>
<evidence type="ECO:0000313" key="8">
    <source>
        <dbReference type="EMBL" id="CAE4649470.1"/>
    </source>
</evidence>
<dbReference type="GO" id="GO:0070072">
    <property type="term" value="P:vacuolar proton-transporting V-type ATPase complex assembly"/>
    <property type="evidence" value="ECO:0007669"/>
    <property type="project" value="InterPro"/>
</dbReference>
<keyword evidence="5 7" id="KW-0472">Membrane</keyword>
<keyword evidence="4 7" id="KW-1133">Transmembrane helix</keyword>
<name>A0A6U3YUK6_9STRA</name>
<keyword evidence="2 7" id="KW-0812">Transmembrane</keyword>
<proteinExistence type="predicted"/>
<evidence type="ECO:0000256" key="1">
    <source>
        <dbReference type="ARBA" id="ARBA00004477"/>
    </source>
</evidence>
<protein>
    <submittedName>
        <fullName evidence="8">Uncharacterized protein</fullName>
    </submittedName>
</protein>
<dbReference type="Pfam" id="PF11712">
    <property type="entry name" value="Vma12"/>
    <property type="match status" value="1"/>
</dbReference>
<evidence type="ECO:0000256" key="5">
    <source>
        <dbReference type="ARBA" id="ARBA00023136"/>
    </source>
</evidence>
<gene>
    <name evidence="8" type="ORF">DBRI00130_LOCUS37249</name>
</gene>
<evidence type="ECO:0000256" key="6">
    <source>
        <dbReference type="SAM" id="MobiDB-lite"/>
    </source>
</evidence>
<feature type="compositionally biased region" description="Basic residues" evidence="6">
    <location>
        <begin position="265"/>
        <end position="274"/>
    </location>
</feature>
<accession>A0A6U3YUK6</accession>
<sequence>MKHLGGIKSTPELRAVIKDIIGLSQSSTTDESQIEQNLTSTARLRALQPLPVADAKKILLEQSSASDGTFISISSMIAMKTLLSTSTESAESISSVQSRLENVISQSKLHFAKPASEGVADADDEERKAKFQKRMERLRMRAEEDKYRRLTTNLDTTKEDDVTTRSMTYAASVGLNMIVAPISFGVFMYFFAGQIFHWVAGEEGQFDPRTSAANKTDIRRVIAGVVSGVVMLIIEMILFVIRSHELDASIRRKQRNSSPNPFGYTKKKAERTFQ</sequence>
<organism evidence="8">
    <name type="scientific">Ditylum brightwellii</name>
    <dbReference type="NCBI Taxonomy" id="49249"/>
    <lineage>
        <taxon>Eukaryota</taxon>
        <taxon>Sar</taxon>
        <taxon>Stramenopiles</taxon>
        <taxon>Ochrophyta</taxon>
        <taxon>Bacillariophyta</taxon>
        <taxon>Mediophyceae</taxon>
        <taxon>Lithodesmiophycidae</taxon>
        <taxon>Lithodesmiales</taxon>
        <taxon>Lithodesmiaceae</taxon>
        <taxon>Ditylum</taxon>
    </lineage>
</organism>
<evidence type="ECO:0000256" key="4">
    <source>
        <dbReference type="ARBA" id="ARBA00022989"/>
    </source>
</evidence>
<dbReference type="PANTHER" id="PTHR31394:SF1">
    <property type="entry name" value="TRANSMEMBRANE PROTEIN 199"/>
    <property type="match status" value="1"/>
</dbReference>
<evidence type="ECO:0000256" key="7">
    <source>
        <dbReference type="SAM" id="Phobius"/>
    </source>
</evidence>
<evidence type="ECO:0000256" key="3">
    <source>
        <dbReference type="ARBA" id="ARBA00022824"/>
    </source>
</evidence>
<dbReference type="GO" id="GO:0005789">
    <property type="term" value="C:endoplasmic reticulum membrane"/>
    <property type="evidence" value="ECO:0007669"/>
    <property type="project" value="UniProtKB-SubCell"/>
</dbReference>